<reference evidence="1 2" key="1">
    <citation type="journal article" date="2012" name="PLoS ONE">
        <title>Genome sequence and transcriptome analysis of the radioresistant bacterium Deinococcus gobiensis: insights into the extreme environmental adaptations.</title>
        <authorList>
            <person name="Yuan M."/>
            <person name="Chen M."/>
            <person name="Zhang W."/>
            <person name="Lu W."/>
            <person name="Wang J."/>
            <person name="Yang M."/>
            <person name="Zhao P."/>
            <person name="Tang R."/>
            <person name="Li X."/>
            <person name="Hao Y."/>
            <person name="Zhou Z."/>
            <person name="Zhan Y."/>
            <person name="Yu H."/>
            <person name="Teng C."/>
            <person name="Yan Y."/>
            <person name="Ping S."/>
            <person name="Wang Y."/>
            <person name="Lin M."/>
        </authorList>
    </citation>
    <scope>NUCLEOTIDE SEQUENCE [LARGE SCALE GENOMIC DNA]</scope>
    <source>
        <strain evidence="2">DSM 21396 / JCM 16679 / CGMCC 1.7299 / I-0</strain>
        <plasmid evidence="1">P3</plasmid>
    </source>
</reference>
<organism evidence="1 2">
    <name type="scientific">Deinococcus gobiensis (strain DSM 21396 / JCM 16679 / CGMCC 1.7299 / I-0)</name>
    <dbReference type="NCBI Taxonomy" id="745776"/>
    <lineage>
        <taxon>Bacteria</taxon>
        <taxon>Thermotogati</taxon>
        <taxon>Deinococcota</taxon>
        <taxon>Deinococci</taxon>
        <taxon>Deinococcales</taxon>
        <taxon>Deinococcaceae</taxon>
        <taxon>Deinococcus</taxon>
    </lineage>
</organism>
<protein>
    <submittedName>
        <fullName evidence="1">Uncharacterized protein</fullName>
    </submittedName>
</protein>
<name>H8H2T1_DEIGI</name>
<keyword evidence="2" id="KW-1185">Reference proteome</keyword>
<keyword evidence="1" id="KW-0614">Plasmid</keyword>
<dbReference type="RefSeq" id="WP_014682738.1">
    <property type="nucleotide sequence ID" value="NC_017771.1"/>
</dbReference>
<accession>H8H2T1</accession>
<dbReference type="HOGENOM" id="CLU_2355092_0_0_0"/>
<dbReference type="PATRIC" id="fig|745776.4.peg.3833"/>
<evidence type="ECO:0000313" key="1">
    <source>
        <dbReference type="EMBL" id="AFD27828.1"/>
    </source>
</evidence>
<sequence>MNAKKARLSYEAIKEIARKEFIKALPEYDCSDFAVKMQNGEIRGGIAVDTADRTVQYGVYEARESDADPLVEYGRIVINPYTGDCLSVEILSMTKL</sequence>
<dbReference type="Proteomes" id="UP000007575">
    <property type="component" value="Plasmid P3"/>
</dbReference>
<geneLocation type="plasmid" evidence="1 2">
    <name>P3</name>
</geneLocation>
<dbReference type="KEGG" id="dgo:DGo_PC0036"/>
<dbReference type="AlphaFoldDB" id="H8H2T1"/>
<dbReference type="EMBL" id="CP002194">
    <property type="protein sequence ID" value="AFD27828.1"/>
    <property type="molecule type" value="Genomic_DNA"/>
</dbReference>
<proteinExistence type="predicted"/>
<gene>
    <name evidence="1" type="ordered locus">DGo_PC0036</name>
</gene>
<evidence type="ECO:0000313" key="2">
    <source>
        <dbReference type="Proteomes" id="UP000007575"/>
    </source>
</evidence>